<protein>
    <recommendedName>
        <fullName evidence="3 10">Probable M18 family aminopeptidase 2</fullName>
        <ecNumber evidence="10">3.4.11.-</ecNumber>
    </recommendedName>
</protein>
<dbReference type="EMBL" id="JAERRG010000012">
    <property type="protein sequence ID" value="MBL1116305.1"/>
    <property type="molecule type" value="Genomic_DNA"/>
</dbReference>
<dbReference type="SUPFAM" id="SSF101821">
    <property type="entry name" value="Aminopeptidase/glucanase lid domain"/>
    <property type="match status" value="1"/>
</dbReference>
<dbReference type="RefSeq" id="WP_201854172.1">
    <property type="nucleotide sequence ID" value="NZ_JAERRG010000012.1"/>
</dbReference>
<feature type="binding site" evidence="10">
    <location>
        <position position="157"/>
    </location>
    <ligand>
        <name>Zn(2+)</name>
        <dbReference type="ChEBI" id="CHEBI:29105"/>
    </ligand>
</feature>
<keyword evidence="8 10" id="KW-0862">Zinc</keyword>
<evidence type="ECO:0000256" key="6">
    <source>
        <dbReference type="ARBA" id="ARBA00022723"/>
    </source>
</evidence>
<dbReference type="PANTHER" id="PTHR28570">
    <property type="entry name" value="ASPARTYL AMINOPEPTIDASE"/>
    <property type="match status" value="1"/>
</dbReference>
<proteinExistence type="inferred from homology"/>
<evidence type="ECO:0000256" key="10">
    <source>
        <dbReference type="HAMAP-Rule" id="MF_00467"/>
    </source>
</evidence>
<dbReference type="InterPro" id="IPR023358">
    <property type="entry name" value="Peptidase_M18_dom2"/>
</dbReference>
<evidence type="ECO:0000313" key="13">
    <source>
        <dbReference type="EMBL" id="MBL1116305.1"/>
    </source>
</evidence>
<sequence>MSAQPGIDRGHTDDLMSFLRASPSPYHAVASAAERLEKAGFRRIEETAPWDGTAGGRFVLRGGAIIAWYVPEGAEAATPYRIVGAHTDSPNLRVKPIPDTGAHGWRQIAVEIYGGALLNTWLDRDLGLSGRITLRDGSHHLVTVDRPLMRVPQLAVHLDRSVNAEGLKLDKQRHMTPIWGLGGVEEGDLIRFVAEETGVAAEEIAGWDLMTHSVEPPAYLGRDRELVAGPRMDNLVSVHAGTAALIAAAQQEPPYIPVLAAFDHEENGSQSDTGADGPLLGTVLERSVFARGGGYEERARAFAGTICLSSDTGHAVHPNYAERHEPGHHPRPNGGPILKVNVNQRYATDGAGRAVFAAACERAGVPWQSFVSHNSMPCGTTIGPITAARHGIATVDIGIAILSMHSARELCGAQDPRLLAKALNAFLGA</sequence>
<feature type="binding site" evidence="10">
    <location>
        <position position="405"/>
    </location>
    <ligand>
        <name>Zn(2+)</name>
        <dbReference type="ChEBI" id="CHEBI:29105"/>
    </ligand>
</feature>
<dbReference type="PANTHER" id="PTHR28570:SF3">
    <property type="entry name" value="ASPARTYL AMINOPEPTIDASE"/>
    <property type="match status" value="1"/>
</dbReference>
<dbReference type="SUPFAM" id="SSF53187">
    <property type="entry name" value="Zn-dependent exopeptidases"/>
    <property type="match status" value="1"/>
</dbReference>
<keyword evidence="5 10" id="KW-0645">Protease</keyword>
<dbReference type="CDD" id="cd05658">
    <property type="entry name" value="M18_DAP"/>
    <property type="match status" value="1"/>
</dbReference>
<keyword evidence="6 10" id="KW-0479">Metal-binding</keyword>
<comment type="caution">
    <text evidence="13">The sequence shown here is derived from an EMBL/GenBank/DDBJ whole genome shotgun (WGS) entry which is preliminary data.</text>
</comment>
<evidence type="ECO:0000256" key="2">
    <source>
        <dbReference type="ARBA" id="ARBA00008290"/>
    </source>
</evidence>
<accession>A0ABS1PWF9</accession>
<dbReference type="PRINTS" id="PR00932">
    <property type="entry name" value="AMINO1PTASE"/>
</dbReference>
<evidence type="ECO:0000256" key="4">
    <source>
        <dbReference type="ARBA" id="ARBA00022438"/>
    </source>
</evidence>
<name>A0ABS1PWF9_9ACTN</name>
<evidence type="ECO:0000256" key="1">
    <source>
        <dbReference type="ARBA" id="ARBA00001947"/>
    </source>
</evidence>
<evidence type="ECO:0000256" key="7">
    <source>
        <dbReference type="ARBA" id="ARBA00022801"/>
    </source>
</evidence>
<comment type="cofactor">
    <cofactor evidence="1 10 12">
        <name>Zn(2+)</name>
        <dbReference type="ChEBI" id="CHEBI:29105"/>
    </cofactor>
</comment>
<dbReference type="EC" id="3.4.11.-" evidence="10"/>
<evidence type="ECO:0000256" key="12">
    <source>
        <dbReference type="RuleBase" id="RU004387"/>
    </source>
</evidence>
<gene>
    <name evidence="10" type="primary">apeB</name>
    <name evidence="13" type="ORF">JK364_28490</name>
</gene>
<dbReference type="GO" id="GO:0004177">
    <property type="term" value="F:aminopeptidase activity"/>
    <property type="evidence" value="ECO:0007669"/>
    <property type="project" value="UniProtKB-KW"/>
</dbReference>
<evidence type="ECO:0000256" key="8">
    <source>
        <dbReference type="ARBA" id="ARBA00022833"/>
    </source>
</evidence>
<reference evidence="13 14" key="1">
    <citation type="submission" date="2021-01" db="EMBL/GenBank/DDBJ databases">
        <title>WGS of actinomycetes isolated from Thailand.</title>
        <authorList>
            <person name="Thawai C."/>
        </authorList>
    </citation>
    <scope>NUCLEOTIDE SEQUENCE [LARGE SCALE GENOMIC DNA]</scope>
    <source>
        <strain evidence="13 14">CA3R110</strain>
    </source>
</reference>
<evidence type="ECO:0000256" key="9">
    <source>
        <dbReference type="ARBA" id="ARBA00023049"/>
    </source>
</evidence>
<evidence type="ECO:0000256" key="3">
    <source>
        <dbReference type="ARBA" id="ARBA00014897"/>
    </source>
</evidence>
<dbReference type="Gene3D" id="3.40.630.10">
    <property type="entry name" value="Zn peptidases"/>
    <property type="match status" value="1"/>
</dbReference>
<dbReference type="NCBIfam" id="NF002759">
    <property type="entry name" value="PRK02813.1"/>
    <property type="match status" value="1"/>
</dbReference>
<dbReference type="InterPro" id="IPR022984">
    <property type="entry name" value="M18_aminopeptidase_2"/>
</dbReference>
<dbReference type="Gene3D" id="2.30.250.10">
    <property type="entry name" value="Aminopeptidase i, Domain 2"/>
    <property type="match status" value="1"/>
</dbReference>
<evidence type="ECO:0000256" key="5">
    <source>
        <dbReference type="ARBA" id="ARBA00022670"/>
    </source>
</evidence>
<keyword evidence="7 10" id="KW-0378">Hydrolase</keyword>
<feature type="binding site" evidence="10">
    <location>
        <position position="86"/>
    </location>
    <ligand>
        <name>Zn(2+)</name>
        <dbReference type="ChEBI" id="CHEBI:29105"/>
    </ligand>
</feature>
<evidence type="ECO:0000313" key="14">
    <source>
        <dbReference type="Proteomes" id="UP000621510"/>
    </source>
</evidence>
<keyword evidence="9 10" id="KW-0482">Metalloprotease</keyword>
<evidence type="ECO:0000256" key="11">
    <source>
        <dbReference type="RuleBase" id="RU004386"/>
    </source>
</evidence>
<dbReference type="Proteomes" id="UP000621510">
    <property type="component" value="Unassembled WGS sequence"/>
</dbReference>
<comment type="similarity">
    <text evidence="2 10 11">Belongs to the peptidase M18 family.</text>
</comment>
<dbReference type="Pfam" id="PF02127">
    <property type="entry name" value="Peptidase_M18"/>
    <property type="match status" value="1"/>
</dbReference>
<keyword evidence="4 10" id="KW-0031">Aminopeptidase</keyword>
<dbReference type="InterPro" id="IPR001948">
    <property type="entry name" value="Peptidase_M18"/>
</dbReference>
<organism evidence="13 14">
    <name type="scientific">Streptomyces endocoffeicus</name>
    <dbReference type="NCBI Taxonomy" id="2898945"/>
    <lineage>
        <taxon>Bacteria</taxon>
        <taxon>Bacillati</taxon>
        <taxon>Actinomycetota</taxon>
        <taxon>Actinomycetes</taxon>
        <taxon>Kitasatosporales</taxon>
        <taxon>Streptomycetaceae</taxon>
        <taxon>Streptomyces</taxon>
    </lineage>
</organism>
<keyword evidence="14" id="KW-1185">Reference proteome</keyword>
<dbReference type="HAMAP" id="MF_00467">
    <property type="entry name" value="Aminopeptidase_M18_2"/>
    <property type="match status" value="1"/>
</dbReference>